<keyword evidence="3 6" id="KW-0812">Transmembrane</keyword>
<evidence type="ECO:0000256" key="5">
    <source>
        <dbReference type="ARBA" id="ARBA00023136"/>
    </source>
</evidence>
<evidence type="ECO:0000313" key="9">
    <source>
        <dbReference type="Proteomes" id="UP000320085"/>
    </source>
</evidence>
<gene>
    <name evidence="8" type="ORF">FHX52_0205</name>
</gene>
<accession>A0A543PSQ6</accession>
<feature type="transmembrane region" description="Helical" evidence="6">
    <location>
        <begin position="239"/>
        <end position="259"/>
    </location>
</feature>
<feature type="transmembrane region" description="Helical" evidence="6">
    <location>
        <begin position="208"/>
        <end position="227"/>
    </location>
</feature>
<sequence>MGCADGKGTDVTSDVTSDDTDEAVAARAGRIARAVPFTIGVVALMVAIGIATQTLWDPLEDRSLLGTVAYGLPAFQDGRWWTPLTGAFFALTPAQYLPVAAGAAVLLGWSEWRLGTRRVAVAAVSAHLVGVLGAAFVLLPLSSTSWGWAQRTAEALDTGFSAGALGAVAAATVTLRPPWRGRLRLLLSLYVVLSFLYIGVLWDLEHLLAVGFGLALGPFLVGRRPVLTGARFSRHEWRMVAFTAFLIAAAVRLLLYFVPSDGPLGATTSDSNAITVLVGAAVSVLLANGLRRGSRRAWYLAGALSTLSLLAAVVVLWVEIAAPDQLGSGGTVVVSSVPELVVDIVLWALQILVLVLGRAAFRARTSRRGRRAVLAEMNDRDTAIALLKTHGGTTMSWMGTWEANRWFVRRDASGEPLGYVAFQVHRGVAIALGDAVAADEAGRSAVLDAFVEAQEAQGLVVCFFSVTGEVERWGGARGYRDLVVAEEAIIDLPTLEFKGKQWQSVRTALNRAGKEGITYREGRLADMPRGILTQVRAISELWVGDKGLPEMAFTLGGVDEALDPDTVVGLAIDADATVHGVTSWLPVYAAGGRPHGWTLDVMRRLPDGFRPVTEFLIASACLSFKEQGADLVSLSGAPLAHAGGDTADSEPLDRLLGALGEALEPLYGFRSLESFKQKFSPRGEAVYLVFPDEAALPRIGLALTSAYLPGASMRDLAAAGLKTIREDAPSH</sequence>
<dbReference type="InterPro" id="IPR051211">
    <property type="entry name" value="PG_lysyltransferase"/>
</dbReference>
<dbReference type="SUPFAM" id="SSF144091">
    <property type="entry name" value="Rhomboid-like"/>
    <property type="match status" value="1"/>
</dbReference>
<keyword evidence="5 6" id="KW-0472">Membrane</keyword>
<name>A0A543PSQ6_9MICO</name>
<feature type="transmembrane region" description="Helical" evidence="6">
    <location>
        <begin position="271"/>
        <end position="290"/>
    </location>
</feature>
<dbReference type="InterPro" id="IPR035952">
    <property type="entry name" value="Rhomboid-like_sf"/>
</dbReference>
<dbReference type="AlphaFoldDB" id="A0A543PSQ6"/>
<evidence type="ECO:0000256" key="1">
    <source>
        <dbReference type="ARBA" id="ARBA00004651"/>
    </source>
</evidence>
<dbReference type="PANTHER" id="PTHR34697">
    <property type="entry name" value="PHOSPHATIDYLGLYCEROL LYSYLTRANSFERASE"/>
    <property type="match status" value="1"/>
</dbReference>
<evidence type="ECO:0000256" key="2">
    <source>
        <dbReference type="ARBA" id="ARBA00022475"/>
    </source>
</evidence>
<dbReference type="InterPro" id="IPR024320">
    <property type="entry name" value="LPG_synthase_C"/>
</dbReference>
<feature type="transmembrane region" description="Helical" evidence="6">
    <location>
        <begin position="183"/>
        <end position="202"/>
    </location>
</feature>
<feature type="transmembrane region" description="Helical" evidence="6">
    <location>
        <begin position="340"/>
        <end position="361"/>
    </location>
</feature>
<protein>
    <submittedName>
        <fullName evidence="8">Lysylphosphatidylglycerol synthetase-like protein (DUF2156 family)</fullName>
    </submittedName>
</protein>
<evidence type="ECO:0000256" key="4">
    <source>
        <dbReference type="ARBA" id="ARBA00022989"/>
    </source>
</evidence>
<proteinExistence type="predicted"/>
<evidence type="ECO:0000313" key="8">
    <source>
        <dbReference type="EMBL" id="TQN47112.1"/>
    </source>
</evidence>
<evidence type="ECO:0000256" key="6">
    <source>
        <dbReference type="SAM" id="Phobius"/>
    </source>
</evidence>
<reference evidence="8 9" key="1">
    <citation type="submission" date="2019-06" db="EMBL/GenBank/DDBJ databases">
        <title>Sequencing the genomes of 1000 actinobacteria strains.</title>
        <authorList>
            <person name="Klenk H.-P."/>
        </authorList>
    </citation>
    <scope>NUCLEOTIDE SEQUENCE [LARGE SCALE GENOMIC DNA]</scope>
    <source>
        <strain evidence="8 9">DSM 21776</strain>
    </source>
</reference>
<keyword evidence="4 6" id="KW-1133">Transmembrane helix</keyword>
<evidence type="ECO:0000256" key="3">
    <source>
        <dbReference type="ARBA" id="ARBA00022692"/>
    </source>
</evidence>
<feature type="transmembrane region" description="Helical" evidence="6">
    <location>
        <begin position="159"/>
        <end position="176"/>
    </location>
</feature>
<feature type="transmembrane region" description="Helical" evidence="6">
    <location>
        <begin position="87"/>
        <end position="107"/>
    </location>
</feature>
<dbReference type="EMBL" id="VFQF01000001">
    <property type="protein sequence ID" value="TQN47112.1"/>
    <property type="molecule type" value="Genomic_DNA"/>
</dbReference>
<keyword evidence="2" id="KW-1003">Cell membrane</keyword>
<evidence type="ECO:0000259" key="7">
    <source>
        <dbReference type="Pfam" id="PF09924"/>
    </source>
</evidence>
<dbReference type="Proteomes" id="UP000320085">
    <property type="component" value="Unassembled WGS sequence"/>
</dbReference>
<comment type="caution">
    <text evidence="8">The sequence shown here is derived from an EMBL/GenBank/DDBJ whole genome shotgun (WGS) entry which is preliminary data.</text>
</comment>
<feature type="transmembrane region" description="Helical" evidence="6">
    <location>
        <begin position="119"/>
        <end position="139"/>
    </location>
</feature>
<dbReference type="PANTHER" id="PTHR34697:SF2">
    <property type="entry name" value="PHOSPHATIDYLGLYCEROL LYSYLTRANSFERASE"/>
    <property type="match status" value="1"/>
</dbReference>
<comment type="subcellular location">
    <subcellularLocation>
        <location evidence="1">Cell membrane</location>
        <topology evidence="1">Multi-pass membrane protein</topology>
    </subcellularLocation>
</comment>
<dbReference type="Pfam" id="PF09924">
    <property type="entry name" value="LPG_synthase_C"/>
    <property type="match status" value="1"/>
</dbReference>
<organism evidence="8 9">
    <name type="scientific">Humibacillus xanthopallidus</name>
    <dbReference type="NCBI Taxonomy" id="412689"/>
    <lineage>
        <taxon>Bacteria</taxon>
        <taxon>Bacillati</taxon>
        <taxon>Actinomycetota</taxon>
        <taxon>Actinomycetes</taxon>
        <taxon>Micrococcales</taxon>
        <taxon>Intrasporangiaceae</taxon>
        <taxon>Humibacillus</taxon>
    </lineage>
</organism>
<feature type="transmembrane region" description="Helical" evidence="6">
    <location>
        <begin position="34"/>
        <end position="56"/>
    </location>
</feature>
<dbReference type="GO" id="GO:0005886">
    <property type="term" value="C:plasma membrane"/>
    <property type="evidence" value="ECO:0007669"/>
    <property type="project" value="UniProtKB-SubCell"/>
</dbReference>
<dbReference type="GO" id="GO:0016755">
    <property type="term" value="F:aminoacyltransferase activity"/>
    <property type="evidence" value="ECO:0007669"/>
    <property type="project" value="TreeGrafter"/>
</dbReference>
<feature type="domain" description="Phosphatidylglycerol lysyltransferase C-terminal" evidence="7">
    <location>
        <begin position="385"/>
        <end position="690"/>
    </location>
</feature>
<dbReference type="GO" id="GO:0055091">
    <property type="term" value="P:phospholipid homeostasis"/>
    <property type="evidence" value="ECO:0007669"/>
    <property type="project" value="TreeGrafter"/>
</dbReference>
<feature type="transmembrane region" description="Helical" evidence="6">
    <location>
        <begin position="297"/>
        <end position="320"/>
    </location>
</feature>
<dbReference type="OrthoDB" id="594838at2"/>
<dbReference type="Gene3D" id="1.20.1540.10">
    <property type="entry name" value="Rhomboid-like"/>
    <property type="match status" value="1"/>
</dbReference>